<proteinExistence type="predicted"/>
<accession>A0A7Y0L8A0</accession>
<gene>
    <name evidence="1" type="ORF">HIJ39_22345</name>
</gene>
<comment type="caution">
    <text evidence="1">The sequence shown here is derived from an EMBL/GenBank/DDBJ whole genome shotgun (WGS) entry which is preliminary data.</text>
</comment>
<dbReference type="EMBL" id="JABBVZ010000210">
    <property type="protein sequence ID" value="NMP25045.1"/>
    <property type="molecule type" value="Genomic_DNA"/>
</dbReference>
<keyword evidence="2" id="KW-1185">Reference proteome</keyword>
<dbReference type="AlphaFoldDB" id="A0A7Y0L8A0"/>
<reference evidence="1 2" key="1">
    <citation type="submission" date="2020-04" db="EMBL/GenBank/DDBJ databases">
        <authorList>
            <person name="Zhang R."/>
            <person name="Schippers A."/>
        </authorList>
    </citation>
    <scope>NUCLEOTIDE SEQUENCE [LARGE SCALE GENOMIC DNA]</scope>
    <source>
        <strain evidence="1 2">DSM 109850</strain>
    </source>
</reference>
<dbReference type="Proteomes" id="UP000533476">
    <property type="component" value="Unassembled WGS sequence"/>
</dbReference>
<organism evidence="1 2">
    <name type="scientific">Sulfobacillus harzensis</name>
    <dbReference type="NCBI Taxonomy" id="2729629"/>
    <lineage>
        <taxon>Bacteria</taxon>
        <taxon>Bacillati</taxon>
        <taxon>Bacillota</taxon>
        <taxon>Clostridia</taxon>
        <taxon>Eubacteriales</taxon>
        <taxon>Clostridiales Family XVII. Incertae Sedis</taxon>
        <taxon>Sulfobacillus</taxon>
    </lineage>
</organism>
<evidence type="ECO:0000313" key="1">
    <source>
        <dbReference type="EMBL" id="NMP25045.1"/>
    </source>
</evidence>
<name>A0A7Y0L8A0_9FIRM</name>
<dbReference type="RefSeq" id="WP_169103247.1">
    <property type="nucleotide sequence ID" value="NZ_JABBVZ010000210.1"/>
</dbReference>
<protein>
    <submittedName>
        <fullName evidence="1">Uncharacterized protein</fullName>
    </submittedName>
</protein>
<sequence>MGNFRDGDAVLNALSVAASLRRPEDDALTIVDRCYERYRDYADLEFDSSDETWERGPVGRLLADAFAPGVDLLMFKETPTDLTDQERWDERVWDEWYARVEDPWHARYGWG</sequence>
<evidence type="ECO:0000313" key="2">
    <source>
        <dbReference type="Proteomes" id="UP000533476"/>
    </source>
</evidence>